<feature type="non-terminal residue" evidence="2">
    <location>
        <position position="1"/>
    </location>
</feature>
<keyword evidence="1" id="KW-0472">Membrane</keyword>
<feature type="non-terminal residue" evidence="2">
    <location>
        <position position="82"/>
    </location>
</feature>
<dbReference type="AlphaFoldDB" id="A0AAV7P388"/>
<dbReference type="Proteomes" id="UP001066276">
    <property type="component" value="Chromosome 7"/>
</dbReference>
<protein>
    <submittedName>
        <fullName evidence="2">Uncharacterized protein</fullName>
    </submittedName>
</protein>
<name>A0AAV7P388_PLEWA</name>
<sequence length="82" mass="8983">LSCKADSTMDPHFPIPSFEATYLSKLLNDSSMMNLSTLPSGWYYNSTSDTFLPLGIKLTIVIVYLIVCVLGLVGNCAVMFVI</sequence>
<evidence type="ECO:0000256" key="1">
    <source>
        <dbReference type="SAM" id="Phobius"/>
    </source>
</evidence>
<evidence type="ECO:0000313" key="2">
    <source>
        <dbReference type="EMBL" id="KAJ1122742.1"/>
    </source>
</evidence>
<keyword evidence="1" id="KW-1133">Transmembrane helix</keyword>
<comment type="caution">
    <text evidence="2">The sequence shown here is derived from an EMBL/GenBank/DDBJ whole genome shotgun (WGS) entry which is preliminary data.</text>
</comment>
<accession>A0AAV7P388</accession>
<feature type="transmembrane region" description="Helical" evidence="1">
    <location>
        <begin position="58"/>
        <end position="81"/>
    </location>
</feature>
<organism evidence="2 3">
    <name type="scientific">Pleurodeles waltl</name>
    <name type="common">Iberian ribbed newt</name>
    <dbReference type="NCBI Taxonomy" id="8319"/>
    <lineage>
        <taxon>Eukaryota</taxon>
        <taxon>Metazoa</taxon>
        <taxon>Chordata</taxon>
        <taxon>Craniata</taxon>
        <taxon>Vertebrata</taxon>
        <taxon>Euteleostomi</taxon>
        <taxon>Amphibia</taxon>
        <taxon>Batrachia</taxon>
        <taxon>Caudata</taxon>
        <taxon>Salamandroidea</taxon>
        <taxon>Salamandridae</taxon>
        <taxon>Pleurodelinae</taxon>
        <taxon>Pleurodeles</taxon>
    </lineage>
</organism>
<dbReference type="EMBL" id="JANPWB010000011">
    <property type="protein sequence ID" value="KAJ1122742.1"/>
    <property type="molecule type" value="Genomic_DNA"/>
</dbReference>
<evidence type="ECO:0000313" key="3">
    <source>
        <dbReference type="Proteomes" id="UP001066276"/>
    </source>
</evidence>
<keyword evidence="3" id="KW-1185">Reference proteome</keyword>
<keyword evidence="1" id="KW-0812">Transmembrane</keyword>
<reference evidence="2" key="1">
    <citation type="journal article" date="2022" name="bioRxiv">
        <title>Sequencing and chromosome-scale assembly of the giantPleurodeles waltlgenome.</title>
        <authorList>
            <person name="Brown T."/>
            <person name="Elewa A."/>
            <person name="Iarovenko S."/>
            <person name="Subramanian E."/>
            <person name="Araus A.J."/>
            <person name="Petzold A."/>
            <person name="Susuki M."/>
            <person name="Suzuki K.-i.T."/>
            <person name="Hayashi T."/>
            <person name="Toyoda A."/>
            <person name="Oliveira C."/>
            <person name="Osipova E."/>
            <person name="Leigh N.D."/>
            <person name="Simon A."/>
            <person name="Yun M.H."/>
        </authorList>
    </citation>
    <scope>NUCLEOTIDE SEQUENCE</scope>
    <source>
        <strain evidence="2">20211129_DDA</strain>
        <tissue evidence="2">Liver</tissue>
    </source>
</reference>
<proteinExistence type="predicted"/>
<gene>
    <name evidence="2" type="ORF">NDU88_001226</name>
</gene>